<comment type="caution">
    <text evidence="1">The sequence shown here is derived from an EMBL/GenBank/DDBJ whole genome shotgun (WGS) entry which is preliminary data.</text>
</comment>
<dbReference type="EMBL" id="VSSQ01115384">
    <property type="protein sequence ID" value="MPN50846.1"/>
    <property type="molecule type" value="Genomic_DNA"/>
</dbReference>
<dbReference type="AlphaFoldDB" id="A0A645IIN8"/>
<gene>
    <name evidence="1" type="ORF">SDC9_198485</name>
</gene>
<organism evidence="1">
    <name type="scientific">bioreactor metagenome</name>
    <dbReference type="NCBI Taxonomy" id="1076179"/>
    <lineage>
        <taxon>unclassified sequences</taxon>
        <taxon>metagenomes</taxon>
        <taxon>ecological metagenomes</taxon>
    </lineage>
</organism>
<sequence length="136" mass="14306">MLTLNLSLISQPCVLVAAIVVSDIIDKLSPNIAPPTTAPKTKATGIPVFEATATPIGPIAAMVPTDVPIDIDIKHPITNNPVINKLAGIIDKPKFTTESAPPIAFDTPLKAPANENIISIKIISLFPPPLQNTSIF</sequence>
<reference evidence="1" key="1">
    <citation type="submission" date="2019-08" db="EMBL/GenBank/DDBJ databases">
        <authorList>
            <person name="Kucharzyk K."/>
            <person name="Murdoch R.W."/>
            <person name="Higgins S."/>
            <person name="Loffler F."/>
        </authorList>
    </citation>
    <scope>NUCLEOTIDE SEQUENCE</scope>
</reference>
<proteinExistence type="predicted"/>
<name>A0A645IIN8_9ZZZZ</name>
<evidence type="ECO:0000313" key="1">
    <source>
        <dbReference type="EMBL" id="MPN50846.1"/>
    </source>
</evidence>
<accession>A0A645IIN8</accession>
<protein>
    <submittedName>
        <fullName evidence="1">Uncharacterized protein</fullName>
    </submittedName>
</protein>